<dbReference type="InterPro" id="IPR013342">
    <property type="entry name" value="Mandelate_racemase_C"/>
</dbReference>
<dbReference type="Gene3D" id="3.20.20.120">
    <property type="entry name" value="Enolase-like C-terminal domain"/>
    <property type="match status" value="1"/>
</dbReference>
<dbReference type="InterPro" id="IPR018110">
    <property type="entry name" value="Mandel_Rmase/mucon_lact_enz_CS"/>
</dbReference>
<dbReference type="Gene3D" id="3.30.390.10">
    <property type="entry name" value="Enolase-like, N-terminal domain"/>
    <property type="match status" value="1"/>
</dbReference>
<dbReference type="InterPro" id="IPR036849">
    <property type="entry name" value="Enolase-like_C_sf"/>
</dbReference>
<dbReference type="GO" id="GO:0008869">
    <property type="term" value="F:galactonate dehydratase activity"/>
    <property type="evidence" value="ECO:0007669"/>
    <property type="project" value="UniProtKB-EC"/>
</dbReference>
<dbReference type="EMBL" id="JAOTIF010000030">
    <property type="protein sequence ID" value="MCU7552221.1"/>
    <property type="molecule type" value="Genomic_DNA"/>
</dbReference>
<keyword evidence="1 3" id="KW-0456">Lyase</keyword>
<dbReference type="InterPro" id="IPR029017">
    <property type="entry name" value="Enolase-like_N"/>
</dbReference>
<organism evidence="3 4">
    <name type="scientific">Paraflavisolibacter caeni</name>
    <dbReference type="NCBI Taxonomy" id="2982496"/>
    <lineage>
        <taxon>Bacteria</taxon>
        <taxon>Pseudomonadati</taxon>
        <taxon>Bacteroidota</taxon>
        <taxon>Chitinophagia</taxon>
        <taxon>Chitinophagales</taxon>
        <taxon>Chitinophagaceae</taxon>
        <taxon>Paraflavisolibacter</taxon>
    </lineage>
</organism>
<dbReference type="Pfam" id="PF13378">
    <property type="entry name" value="MR_MLE_C"/>
    <property type="match status" value="1"/>
</dbReference>
<dbReference type="Proteomes" id="UP001155483">
    <property type="component" value="Unassembled WGS sequence"/>
</dbReference>
<dbReference type="SFLD" id="SFLDS00001">
    <property type="entry name" value="Enolase"/>
    <property type="match status" value="1"/>
</dbReference>
<gene>
    <name evidence="3" type="primary">dgoD</name>
    <name evidence="3" type="ORF">OCK74_24090</name>
</gene>
<evidence type="ECO:0000256" key="1">
    <source>
        <dbReference type="ARBA" id="ARBA00023239"/>
    </source>
</evidence>
<evidence type="ECO:0000313" key="4">
    <source>
        <dbReference type="Proteomes" id="UP001155483"/>
    </source>
</evidence>
<dbReference type="InterPro" id="IPR029065">
    <property type="entry name" value="Enolase_C-like"/>
</dbReference>
<dbReference type="Pfam" id="PF02746">
    <property type="entry name" value="MR_MLE_N"/>
    <property type="match status" value="1"/>
</dbReference>
<dbReference type="SMART" id="SM00922">
    <property type="entry name" value="MR_MLE"/>
    <property type="match status" value="1"/>
</dbReference>
<comment type="caution">
    <text evidence="3">The sequence shown here is derived from an EMBL/GenBank/DDBJ whole genome shotgun (WGS) entry which is preliminary data.</text>
</comment>
<dbReference type="PANTHER" id="PTHR48080">
    <property type="entry name" value="D-GALACTONATE DEHYDRATASE-RELATED"/>
    <property type="match status" value="1"/>
</dbReference>
<proteinExistence type="predicted"/>
<dbReference type="NCBIfam" id="NF010624">
    <property type="entry name" value="PRK14017.1"/>
    <property type="match status" value="1"/>
</dbReference>
<dbReference type="PANTHER" id="PTHR48080:SF2">
    <property type="entry name" value="D-GALACTONATE DEHYDRATASE"/>
    <property type="match status" value="1"/>
</dbReference>
<dbReference type="SUPFAM" id="SSF54826">
    <property type="entry name" value="Enolase N-terminal domain-like"/>
    <property type="match status" value="1"/>
</dbReference>
<dbReference type="GO" id="GO:0009063">
    <property type="term" value="P:amino acid catabolic process"/>
    <property type="evidence" value="ECO:0007669"/>
    <property type="project" value="InterPro"/>
</dbReference>
<feature type="domain" description="Mandelate racemase/muconate lactonizing enzyme C-terminal" evidence="2">
    <location>
        <begin position="138"/>
        <end position="243"/>
    </location>
</feature>
<accession>A0A9X2XZE2</accession>
<reference evidence="3" key="2">
    <citation type="submission" date="2023-04" db="EMBL/GenBank/DDBJ databases">
        <title>Paracnuella aquatica gen. nov., sp. nov., a member of the family Chitinophagaceae isolated from a hot spring.</title>
        <authorList>
            <person name="Wang C."/>
        </authorList>
    </citation>
    <scope>NUCLEOTIDE SEQUENCE</scope>
    <source>
        <strain evidence="3">LB-8</strain>
    </source>
</reference>
<dbReference type="SFLD" id="SFLDG00179">
    <property type="entry name" value="mandelate_racemase"/>
    <property type="match status" value="1"/>
</dbReference>
<dbReference type="InterPro" id="IPR013341">
    <property type="entry name" value="Mandelate_racemase_N_dom"/>
</dbReference>
<dbReference type="SUPFAM" id="SSF51604">
    <property type="entry name" value="Enolase C-terminal domain-like"/>
    <property type="match status" value="1"/>
</dbReference>
<protein>
    <submittedName>
        <fullName evidence="3">Galactonate dehydratase</fullName>
        <ecNumber evidence="3">4.2.1.6</ecNumber>
    </submittedName>
</protein>
<dbReference type="GO" id="GO:0016854">
    <property type="term" value="F:racemase and epimerase activity"/>
    <property type="evidence" value="ECO:0007669"/>
    <property type="project" value="UniProtKB-ARBA"/>
</dbReference>
<evidence type="ECO:0000259" key="2">
    <source>
        <dbReference type="SMART" id="SM00922"/>
    </source>
</evidence>
<dbReference type="EC" id="4.2.1.6" evidence="3"/>
<name>A0A9X2XZE2_9BACT</name>
<evidence type="ECO:0000313" key="3">
    <source>
        <dbReference type="EMBL" id="MCU7552221.1"/>
    </source>
</evidence>
<reference evidence="3" key="1">
    <citation type="submission" date="2022-09" db="EMBL/GenBank/DDBJ databases">
        <authorList>
            <person name="Yuan C."/>
            <person name="Ke Z."/>
        </authorList>
    </citation>
    <scope>NUCLEOTIDE SEQUENCE</scope>
    <source>
        <strain evidence="3">LB-8</strain>
    </source>
</reference>
<sequence>MKITGLKTLVVNAEMRNWVFVKVETDQPGLFGWGEGSLEWKTRAVVGALEDFEPMIVGEDPRNIEHLYQKMYRQSFWAMGAIGMSAISAIEQALWDIKGKDLNVPVFELLGGKVRDRVRMYTHLGGGDMKAVYETFAVEPLIEYAKSVINKGYSALKVVFVPYSKTIEGTKKVKQFAHMFGKLREAVGPDIDIMVDFHGRTTPAMAIQYINAIEEYHPFFCEEPVRPENIDSIKMVTDRTKVPIATGERHISIYQYKEIFEKNAVHVIQPDLCHCGGLWAAKKIAAMAEVYNMGVAPHNPLGPVANAVALHFALSTPNFLIQEDMLTDVPWRWDVVETEITSKNGYWAVPVKPGLGIEINEAEAKKHPFKQEIIHSNTIRDEDNAILDW</sequence>
<keyword evidence="4" id="KW-1185">Reference proteome</keyword>
<dbReference type="RefSeq" id="WP_279299658.1">
    <property type="nucleotide sequence ID" value="NZ_JAOTIF010000030.1"/>
</dbReference>
<dbReference type="InterPro" id="IPR034593">
    <property type="entry name" value="DgoD-like"/>
</dbReference>
<dbReference type="AlphaFoldDB" id="A0A9X2XZE2"/>
<dbReference type="PROSITE" id="PS00908">
    <property type="entry name" value="MR_MLE_1"/>
    <property type="match status" value="1"/>
</dbReference>